<feature type="transmembrane region" description="Helical" evidence="1">
    <location>
        <begin position="65"/>
        <end position="84"/>
    </location>
</feature>
<organism evidence="2">
    <name type="scientific">uncultured Alphaproteobacteria bacterium</name>
    <dbReference type="NCBI Taxonomy" id="91750"/>
    <lineage>
        <taxon>Bacteria</taxon>
        <taxon>Pseudomonadati</taxon>
        <taxon>Pseudomonadota</taxon>
        <taxon>Alphaproteobacteria</taxon>
        <taxon>environmental samples</taxon>
    </lineage>
</organism>
<gene>
    <name evidence="2" type="ORF">KL86APRO_10895</name>
</gene>
<reference evidence="2" key="1">
    <citation type="submission" date="2016-04" db="EMBL/GenBank/DDBJ databases">
        <authorList>
            <person name="Evans L.H."/>
            <person name="Alamgir A."/>
            <person name="Owens N."/>
            <person name="Weber N.D."/>
            <person name="Virtaneva K."/>
            <person name="Barbian K."/>
            <person name="Babar A."/>
            <person name="Rosenke K."/>
        </authorList>
    </citation>
    <scope>NUCLEOTIDE SEQUENCE</scope>
    <source>
        <strain evidence="2">86</strain>
    </source>
</reference>
<evidence type="ECO:0000256" key="1">
    <source>
        <dbReference type="SAM" id="Phobius"/>
    </source>
</evidence>
<sequence length="129" mass="13916">MAFGIDDAIAAGLRIVDRFVPDPEAKIRAEAELRASLLAWDQGQQATNTAEAGSATWFVAGWRPWIGWVCGVALAVQFVFGPLAVWACDLLGSPIQAPPPLDDMLWELMFGMLGLGGLRTFEKVKGVSK</sequence>
<accession>A0A212JDP4</accession>
<name>A0A212JDP4_9PROT</name>
<dbReference type="InterPro" id="IPR021497">
    <property type="entry name" value="GTA_holin_3TM"/>
</dbReference>
<protein>
    <recommendedName>
        <fullName evidence="3">Holin of 3TMs, for gene-transfer release</fullName>
    </recommendedName>
</protein>
<dbReference type="EMBL" id="FLUO01000001">
    <property type="protein sequence ID" value="SBV97528.1"/>
    <property type="molecule type" value="Genomic_DNA"/>
</dbReference>
<dbReference type="AlphaFoldDB" id="A0A212JDP4"/>
<evidence type="ECO:0000313" key="2">
    <source>
        <dbReference type="EMBL" id="SBV97528.1"/>
    </source>
</evidence>
<keyword evidence="1" id="KW-1133">Transmembrane helix</keyword>
<evidence type="ECO:0008006" key="3">
    <source>
        <dbReference type="Google" id="ProtNLM"/>
    </source>
</evidence>
<proteinExistence type="predicted"/>
<keyword evidence="1" id="KW-0812">Transmembrane</keyword>
<keyword evidence="1" id="KW-0472">Membrane</keyword>
<dbReference type="Pfam" id="PF11351">
    <property type="entry name" value="GTA_holin_3TM"/>
    <property type="match status" value="1"/>
</dbReference>